<reference evidence="1 2" key="1">
    <citation type="submission" date="2019-09" db="EMBL/GenBank/DDBJ databases">
        <title>NBRP : Genome information of microbial organism related human and environment.</title>
        <authorList>
            <person name="Hattori M."/>
            <person name="Oshima K."/>
            <person name="Inaba H."/>
            <person name="Suda W."/>
            <person name="Sakamoto M."/>
            <person name="Iino T."/>
            <person name="Kitahara M."/>
            <person name="Oshida Y."/>
            <person name="Iida T."/>
            <person name="Kudo T."/>
            <person name="Itoh T."/>
            <person name="Ohkuma M."/>
        </authorList>
    </citation>
    <scope>NUCLEOTIDE SEQUENCE [LARGE SCALE GENOMIC DNA]</scope>
    <source>
        <strain evidence="1 2">Q-1</strain>
    </source>
</reference>
<proteinExistence type="predicted"/>
<gene>
    <name evidence="1" type="ORF">JCM17846_10370</name>
</gene>
<dbReference type="Proteomes" id="UP000324996">
    <property type="component" value="Unassembled WGS sequence"/>
</dbReference>
<evidence type="ECO:0000313" key="1">
    <source>
        <dbReference type="EMBL" id="GER03355.1"/>
    </source>
</evidence>
<protein>
    <recommendedName>
        <fullName evidence="3">Protein FecR C-terminal domain-containing protein</fullName>
    </recommendedName>
</protein>
<evidence type="ECO:0000313" key="2">
    <source>
        <dbReference type="Proteomes" id="UP000324996"/>
    </source>
</evidence>
<dbReference type="AlphaFoldDB" id="A0A5A7N6T4"/>
<comment type="caution">
    <text evidence="1">The sequence shown here is derived from an EMBL/GenBank/DDBJ whole genome shotgun (WGS) entry which is preliminary data.</text>
</comment>
<dbReference type="RefSeq" id="WP_150006874.1">
    <property type="nucleotide sequence ID" value="NZ_BKCN01000003.1"/>
</dbReference>
<dbReference type="EMBL" id="BKCN01000003">
    <property type="protein sequence ID" value="GER03355.1"/>
    <property type="molecule type" value="Genomic_DNA"/>
</dbReference>
<name>A0A5A7N6T4_9PROT</name>
<evidence type="ECO:0008006" key="3">
    <source>
        <dbReference type="Google" id="ProtNLM"/>
    </source>
</evidence>
<keyword evidence="2" id="KW-1185">Reference proteome</keyword>
<dbReference type="Gene3D" id="3.55.50.30">
    <property type="match status" value="1"/>
</dbReference>
<sequence length="135" mass="15148">MLRQTKADDGTVAKAWETSLSRNEQAVLSRFDGGADNDPLIRRSDDVPLEKVVSWRQNKLIFEAARLGDVVADFNRYNTMEIILADEDLADLSISGVFDSRDPEAFSHTLEAFAPVEALIFGRSRILIKNIHDNI</sequence>
<accession>A0A5A7N6T4</accession>
<organism evidence="1 2">
    <name type="scientific">Iodidimonas nitroreducens</name>
    <dbReference type="NCBI Taxonomy" id="1236968"/>
    <lineage>
        <taxon>Bacteria</taxon>
        <taxon>Pseudomonadati</taxon>
        <taxon>Pseudomonadota</taxon>
        <taxon>Alphaproteobacteria</taxon>
        <taxon>Iodidimonadales</taxon>
        <taxon>Iodidimonadaceae</taxon>
        <taxon>Iodidimonas</taxon>
    </lineage>
</organism>